<reference evidence="2 3" key="1">
    <citation type="journal article" date="2007" name="Proc. Natl. Acad. Sci. U.S.A.">
        <title>The genome of Syntrophus aciditrophicus: life at the thermodynamic limit of microbial growth.</title>
        <authorList>
            <person name="McInerney M.J."/>
            <person name="Rohlin L."/>
            <person name="Mouttaki H."/>
            <person name="Kim U."/>
            <person name="Krupp R.S."/>
            <person name="Rios-Hernandez L."/>
            <person name="Sieber J."/>
            <person name="Struchtemeyer C.G."/>
            <person name="Bhattacharyya A."/>
            <person name="Campbell J.W."/>
            <person name="Gunsalus R.P."/>
        </authorList>
    </citation>
    <scope>NUCLEOTIDE SEQUENCE [LARGE SCALE GENOMIC DNA]</scope>
    <source>
        <strain evidence="2 3">SB</strain>
    </source>
</reference>
<evidence type="ECO:0000313" key="3">
    <source>
        <dbReference type="Proteomes" id="UP000001933"/>
    </source>
</evidence>
<dbReference type="RefSeq" id="WP_011416334.1">
    <property type="nucleotide sequence ID" value="NC_007759.1"/>
</dbReference>
<dbReference type="InterPro" id="IPR029044">
    <property type="entry name" value="Nucleotide-diphossugar_trans"/>
</dbReference>
<dbReference type="GO" id="GO:0016758">
    <property type="term" value="F:hexosyltransferase activity"/>
    <property type="evidence" value="ECO:0007669"/>
    <property type="project" value="UniProtKB-ARBA"/>
</dbReference>
<proteinExistence type="predicted"/>
<name>Q2LPU6_SYNAS</name>
<dbReference type="OrthoDB" id="5379872at2"/>
<dbReference type="HOGENOM" id="CLU_025996_0_4_7"/>
<dbReference type="AlphaFoldDB" id="Q2LPU6"/>
<feature type="domain" description="Glycosyltransferase 2-like" evidence="1">
    <location>
        <begin position="9"/>
        <end position="179"/>
    </location>
</feature>
<dbReference type="EMBL" id="CP000252">
    <property type="protein sequence ID" value="ABC76300.1"/>
    <property type="molecule type" value="Genomic_DNA"/>
</dbReference>
<dbReference type="CDD" id="cd00761">
    <property type="entry name" value="Glyco_tranf_GTA_type"/>
    <property type="match status" value="1"/>
</dbReference>
<keyword evidence="3" id="KW-1185">Reference proteome</keyword>
<protein>
    <submittedName>
        <fullName evidence="2">Glycosyltransferase</fullName>
        <ecNumber evidence="2">2.4.1.-</ecNumber>
    </submittedName>
</protein>
<sequence>MLLPPPKVSIVVPVYNVEKYLRRCLNSLIVQTYDDLEIIIVNDCSPDDSERIIQEYQMQDPRIRYLKNDVNLGLGKSRDCGISAATGKYIMFVDSDDFIHHTTIEHCVEWMEKYDSDIVEFKFVYYREGDVIDLDRQKPEYKIEYIAVDNRETDLTCINEKIDGVCWNKLLKTELIKKLGLKFYARFYEDSPFTRAYVMNIKRAVIVSLPLYYYSINPSSITHTTDVHKVIAAVDCSCKALDSFFKFNAPLPIREKYLNSARKSILKLLLTIPTDQRIKVCSYIERKNEMLSGKMHSINLLVLNNHKCLFIGLCFFILGPKFWFKKSILWDQNPLFRRTYEHFRRRLIEKIEKLFHSDNLC</sequence>
<dbReference type="InParanoid" id="Q2LPU6"/>
<keyword evidence="2" id="KW-0328">Glycosyltransferase</keyword>
<dbReference type="STRING" id="56780.SYN_01107"/>
<dbReference type="KEGG" id="sat:SYN_01107"/>
<keyword evidence="2" id="KW-0808">Transferase</keyword>
<evidence type="ECO:0000313" key="2">
    <source>
        <dbReference type="EMBL" id="ABC76300.1"/>
    </source>
</evidence>
<dbReference type="Gene3D" id="3.90.550.10">
    <property type="entry name" value="Spore Coat Polysaccharide Biosynthesis Protein SpsA, Chain A"/>
    <property type="match status" value="1"/>
</dbReference>
<dbReference type="InterPro" id="IPR001173">
    <property type="entry name" value="Glyco_trans_2-like"/>
</dbReference>
<dbReference type="eggNOG" id="COG1216">
    <property type="taxonomic scope" value="Bacteria"/>
</dbReference>
<dbReference type="CAZy" id="GT2">
    <property type="family name" value="Glycosyltransferase Family 2"/>
</dbReference>
<gene>
    <name evidence="2" type="ORF">SYN_01107</name>
</gene>
<dbReference type="Pfam" id="PF00535">
    <property type="entry name" value="Glycos_transf_2"/>
    <property type="match status" value="1"/>
</dbReference>
<dbReference type="SUPFAM" id="SSF53448">
    <property type="entry name" value="Nucleotide-diphospho-sugar transferases"/>
    <property type="match status" value="1"/>
</dbReference>
<dbReference type="PANTHER" id="PTHR22916:SF3">
    <property type="entry name" value="UDP-GLCNAC:BETAGAL BETA-1,3-N-ACETYLGLUCOSAMINYLTRANSFERASE-LIKE PROTEIN 1"/>
    <property type="match status" value="1"/>
</dbReference>
<dbReference type="PANTHER" id="PTHR22916">
    <property type="entry name" value="GLYCOSYLTRANSFERASE"/>
    <property type="match status" value="1"/>
</dbReference>
<dbReference type="Proteomes" id="UP000001933">
    <property type="component" value="Chromosome"/>
</dbReference>
<organism evidence="2 3">
    <name type="scientific">Syntrophus aciditrophicus (strain SB)</name>
    <dbReference type="NCBI Taxonomy" id="56780"/>
    <lineage>
        <taxon>Bacteria</taxon>
        <taxon>Pseudomonadati</taxon>
        <taxon>Thermodesulfobacteriota</taxon>
        <taxon>Syntrophia</taxon>
        <taxon>Syntrophales</taxon>
        <taxon>Syntrophaceae</taxon>
        <taxon>Syntrophus</taxon>
    </lineage>
</organism>
<dbReference type="FunCoup" id="Q2LPU6">
    <property type="interactions" value="32"/>
</dbReference>
<dbReference type="EC" id="2.4.1.-" evidence="2"/>
<evidence type="ECO:0000259" key="1">
    <source>
        <dbReference type="Pfam" id="PF00535"/>
    </source>
</evidence>
<accession>Q2LPU6</accession>